<organism evidence="2 3">
    <name type="scientific">Durusdinium trenchii</name>
    <dbReference type="NCBI Taxonomy" id="1381693"/>
    <lineage>
        <taxon>Eukaryota</taxon>
        <taxon>Sar</taxon>
        <taxon>Alveolata</taxon>
        <taxon>Dinophyceae</taxon>
        <taxon>Suessiales</taxon>
        <taxon>Symbiodiniaceae</taxon>
        <taxon>Durusdinium</taxon>
    </lineage>
</organism>
<feature type="transmembrane region" description="Helical" evidence="1">
    <location>
        <begin position="386"/>
        <end position="411"/>
    </location>
</feature>
<evidence type="ECO:0000313" key="2">
    <source>
        <dbReference type="EMBL" id="CAK8990582.1"/>
    </source>
</evidence>
<reference evidence="2 3" key="1">
    <citation type="submission" date="2024-02" db="EMBL/GenBank/DDBJ databases">
        <authorList>
            <person name="Chen Y."/>
            <person name="Shah S."/>
            <person name="Dougan E. K."/>
            <person name="Thang M."/>
            <person name="Chan C."/>
        </authorList>
    </citation>
    <scope>NUCLEOTIDE SEQUENCE [LARGE SCALE GENOMIC DNA]</scope>
</reference>
<feature type="transmembrane region" description="Helical" evidence="1">
    <location>
        <begin position="329"/>
        <end position="353"/>
    </location>
</feature>
<evidence type="ECO:0000256" key="1">
    <source>
        <dbReference type="SAM" id="Phobius"/>
    </source>
</evidence>
<keyword evidence="1" id="KW-1133">Transmembrane helix</keyword>
<name>A0ABP0HK80_9DINO</name>
<keyword evidence="1" id="KW-0812">Transmembrane</keyword>
<keyword evidence="1" id="KW-0472">Membrane</keyword>
<proteinExistence type="predicted"/>
<dbReference type="Proteomes" id="UP001642464">
    <property type="component" value="Unassembled WGS sequence"/>
</dbReference>
<keyword evidence="3" id="KW-1185">Reference proteome</keyword>
<protein>
    <submittedName>
        <fullName evidence="2">Uncharacterized protein</fullName>
    </submittedName>
</protein>
<comment type="caution">
    <text evidence="2">The sequence shown here is derived from an EMBL/GenBank/DDBJ whole genome shotgun (WGS) entry which is preliminary data.</text>
</comment>
<sequence length="426" mass="47474">MSCRFAAIPARVCASRHSSRSSSGTASKSGLHASDYSGLHSVSDTDEDDIDDADEEFWQGVVRTCKWMGLAQFAMIPAVFALAKLRFTRSVFALVISEVLLSLIAQVRVRRNIADWVCEQSADIWQKHVEVLNVRQGSMGILSVHDIMVYFGTLSEALDPGMDAWTAANSEQMCTATVRDKFAAAWGSFPVVGHTIGWVGLPRILLTLLCIAGVSQVYEFMCKECQVKEKIEALRRSFPFEDEDAATKSRWRVWIFASHMTDVGGLMLLHDIFQQLVQVEISLSDKIWPVADRFAAFGYKVVLEALPALWLQISLLCLTWDSATLSSLAVTFVSLGFSYMNILKHLFLVLQCLRKDLEFYRSQKHPTELGKTSGSTRREIKLQHHCLLPCLFLLGIFIILACTIRLAGIWLCPSHILNLGSGCVGS</sequence>
<gene>
    <name evidence="2" type="ORF">SCF082_LOCUS2297</name>
</gene>
<dbReference type="EMBL" id="CAXAMM010001114">
    <property type="protein sequence ID" value="CAK8990582.1"/>
    <property type="molecule type" value="Genomic_DNA"/>
</dbReference>
<evidence type="ECO:0000313" key="3">
    <source>
        <dbReference type="Proteomes" id="UP001642464"/>
    </source>
</evidence>
<accession>A0ABP0HK80</accession>